<proteinExistence type="predicted"/>
<sequence>MQCTSSSSSQFGSKYAYMAAMFVLSFFFTPISFSSDNDEEQKKKKSDPNTAKNIEEKGPLSF</sequence>
<name>A0A922L5M1_DERFA</name>
<reference evidence="3" key="2">
    <citation type="journal article" date="2022" name="Res Sq">
        <title>Comparative Genomics Reveals Insights into the Divergent Evolution of Astigmatic Mites and Household Pest Adaptations.</title>
        <authorList>
            <person name="Xiong Q."/>
            <person name="Wan A.T.-Y."/>
            <person name="Liu X.-Y."/>
            <person name="Fung C.S.-H."/>
            <person name="Xiao X."/>
            <person name="Malainual N."/>
            <person name="Hou J."/>
            <person name="Wang L."/>
            <person name="Wang M."/>
            <person name="Yang K."/>
            <person name="Cui Y."/>
            <person name="Leung E."/>
            <person name="Nong W."/>
            <person name="Shin S.-K."/>
            <person name="Au S."/>
            <person name="Jeong K.Y."/>
            <person name="Chew F.T."/>
            <person name="Hui J."/>
            <person name="Leung T.F."/>
            <person name="Tungtrongchitr A."/>
            <person name="Zhong N."/>
            <person name="Liu Z."/>
            <person name="Tsui S."/>
        </authorList>
    </citation>
    <scope>NUCLEOTIDE SEQUENCE</scope>
    <source>
        <strain evidence="3">Derf</strain>
        <tissue evidence="3">Whole organism</tissue>
    </source>
</reference>
<evidence type="ECO:0000256" key="1">
    <source>
        <dbReference type="SAM" id="MobiDB-lite"/>
    </source>
</evidence>
<keyword evidence="2" id="KW-0812">Transmembrane</keyword>
<dbReference type="Proteomes" id="UP000790347">
    <property type="component" value="Unassembled WGS sequence"/>
</dbReference>
<feature type="transmembrane region" description="Helical" evidence="2">
    <location>
        <begin position="15"/>
        <end position="35"/>
    </location>
</feature>
<accession>A0A922L5M1</accession>
<organism evidence="3 4">
    <name type="scientific">Dermatophagoides farinae</name>
    <name type="common">American house dust mite</name>
    <dbReference type="NCBI Taxonomy" id="6954"/>
    <lineage>
        <taxon>Eukaryota</taxon>
        <taxon>Metazoa</taxon>
        <taxon>Ecdysozoa</taxon>
        <taxon>Arthropoda</taxon>
        <taxon>Chelicerata</taxon>
        <taxon>Arachnida</taxon>
        <taxon>Acari</taxon>
        <taxon>Acariformes</taxon>
        <taxon>Sarcoptiformes</taxon>
        <taxon>Astigmata</taxon>
        <taxon>Psoroptidia</taxon>
        <taxon>Analgoidea</taxon>
        <taxon>Pyroglyphidae</taxon>
        <taxon>Dermatophagoidinae</taxon>
        <taxon>Dermatophagoides</taxon>
    </lineage>
</organism>
<evidence type="ECO:0000313" key="3">
    <source>
        <dbReference type="EMBL" id="KAH9521156.1"/>
    </source>
</evidence>
<comment type="caution">
    <text evidence="3">The sequence shown here is derived from an EMBL/GenBank/DDBJ whole genome shotgun (WGS) entry which is preliminary data.</text>
</comment>
<evidence type="ECO:0000313" key="4">
    <source>
        <dbReference type="Proteomes" id="UP000790347"/>
    </source>
</evidence>
<keyword evidence="4" id="KW-1185">Reference proteome</keyword>
<keyword evidence="2" id="KW-0472">Membrane</keyword>
<keyword evidence="2" id="KW-1133">Transmembrane helix</keyword>
<evidence type="ECO:0000256" key="2">
    <source>
        <dbReference type="SAM" id="Phobius"/>
    </source>
</evidence>
<protein>
    <submittedName>
        <fullName evidence="3">Uncharacterized protein</fullName>
    </submittedName>
</protein>
<feature type="compositionally biased region" description="Basic and acidic residues" evidence="1">
    <location>
        <begin position="53"/>
        <end position="62"/>
    </location>
</feature>
<gene>
    <name evidence="3" type="ORF">DERF_004827</name>
</gene>
<dbReference type="EMBL" id="ASGP02000002">
    <property type="protein sequence ID" value="KAH9521156.1"/>
    <property type="molecule type" value="Genomic_DNA"/>
</dbReference>
<feature type="region of interest" description="Disordered" evidence="1">
    <location>
        <begin position="34"/>
        <end position="62"/>
    </location>
</feature>
<reference evidence="3" key="1">
    <citation type="submission" date="2013-05" db="EMBL/GenBank/DDBJ databases">
        <authorList>
            <person name="Yim A.K.Y."/>
            <person name="Chan T.F."/>
            <person name="Ji K.M."/>
            <person name="Liu X.Y."/>
            <person name="Zhou J.W."/>
            <person name="Li R.Q."/>
            <person name="Yang K.Y."/>
            <person name="Li J."/>
            <person name="Li M."/>
            <person name="Law P.T.W."/>
            <person name="Wu Y.L."/>
            <person name="Cai Z.L."/>
            <person name="Qin H."/>
            <person name="Bao Y."/>
            <person name="Leung R.K.K."/>
            <person name="Ng P.K.S."/>
            <person name="Zou J."/>
            <person name="Zhong X.J."/>
            <person name="Ran P.X."/>
            <person name="Zhong N.S."/>
            <person name="Liu Z.G."/>
            <person name="Tsui S.K.W."/>
        </authorList>
    </citation>
    <scope>NUCLEOTIDE SEQUENCE</scope>
    <source>
        <strain evidence="3">Derf</strain>
        <tissue evidence="3">Whole organism</tissue>
    </source>
</reference>
<dbReference type="AlphaFoldDB" id="A0A922L5M1"/>